<organism evidence="3 4">
    <name type="scientific">Haematococcus lacustris</name>
    <name type="common">Green alga</name>
    <name type="synonym">Haematococcus pluvialis</name>
    <dbReference type="NCBI Taxonomy" id="44745"/>
    <lineage>
        <taxon>Eukaryota</taxon>
        <taxon>Viridiplantae</taxon>
        <taxon>Chlorophyta</taxon>
        <taxon>core chlorophytes</taxon>
        <taxon>Chlorophyceae</taxon>
        <taxon>CS clade</taxon>
        <taxon>Chlamydomonadales</taxon>
        <taxon>Haematococcaceae</taxon>
        <taxon>Haematococcus</taxon>
    </lineage>
</organism>
<gene>
    <name evidence="3" type="ORF">HaLaN_03442</name>
</gene>
<evidence type="ECO:0000313" key="4">
    <source>
        <dbReference type="Proteomes" id="UP000485058"/>
    </source>
</evidence>
<keyword evidence="4" id="KW-1185">Reference proteome</keyword>
<evidence type="ECO:0000256" key="2">
    <source>
        <dbReference type="ARBA" id="ARBA00022737"/>
    </source>
</evidence>
<keyword evidence="1" id="KW-0853">WD repeat</keyword>
<reference evidence="3 4" key="1">
    <citation type="submission" date="2020-02" db="EMBL/GenBank/DDBJ databases">
        <title>Draft genome sequence of Haematococcus lacustris strain NIES-144.</title>
        <authorList>
            <person name="Morimoto D."/>
            <person name="Nakagawa S."/>
            <person name="Yoshida T."/>
            <person name="Sawayama S."/>
        </authorList>
    </citation>
    <scope>NUCLEOTIDE SEQUENCE [LARGE SCALE GENOMIC DNA]</scope>
    <source>
        <strain evidence="3 4">NIES-144</strain>
    </source>
</reference>
<dbReference type="AlphaFoldDB" id="A0A699YG78"/>
<dbReference type="InterPro" id="IPR048720">
    <property type="entry name" value="PROPPIN"/>
</dbReference>
<comment type="caution">
    <text evidence="3">The sequence shown here is derived from an EMBL/GenBank/DDBJ whole genome shotgun (WGS) entry which is preliminary data.</text>
</comment>
<name>A0A699YG78_HAELA</name>
<keyword evidence="2" id="KW-0677">Repeat</keyword>
<accession>A0A699YG78</accession>
<proteinExistence type="predicted"/>
<sequence length="103" mass="11146">MASVLFVGFNQDCGCFACGTTQGFRVHNSDPFKETFCRGFDNGGIGIVEMLFRCNILAIVGGGPSPKYPPNKGKCIGELSFRSQASAVRQHLSPALLLHQPWP</sequence>
<dbReference type="PANTHER" id="PTHR11227">
    <property type="entry name" value="WD-REPEAT PROTEIN INTERACTING WITH PHOSPHOINOSIDES WIPI -RELATED"/>
    <property type="match status" value="1"/>
</dbReference>
<dbReference type="Proteomes" id="UP000485058">
    <property type="component" value="Unassembled WGS sequence"/>
</dbReference>
<evidence type="ECO:0000256" key="1">
    <source>
        <dbReference type="ARBA" id="ARBA00022574"/>
    </source>
</evidence>
<protein>
    <submittedName>
        <fullName evidence="3">WD repeat domain phosphoinositide-interacting protein 3</fullName>
    </submittedName>
</protein>
<evidence type="ECO:0000313" key="3">
    <source>
        <dbReference type="EMBL" id="GFH08471.1"/>
    </source>
</evidence>
<dbReference type="EMBL" id="BLLF01000163">
    <property type="protein sequence ID" value="GFH08471.1"/>
    <property type="molecule type" value="Genomic_DNA"/>
</dbReference>